<keyword evidence="2" id="KW-1133">Transmembrane helix</keyword>
<dbReference type="InterPro" id="IPR050380">
    <property type="entry name" value="Immune_Resp_Modulators"/>
</dbReference>
<dbReference type="SUPFAM" id="SSF48726">
    <property type="entry name" value="Immunoglobulin"/>
    <property type="match status" value="3"/>
</dbReference>
<name>A0A3Q3ABY7_KRYMA</name>
<dbReference type="CDD" id="cd05768">
    <property type="entry name" value="IgC1_CH3_IgAGD_CH4_IgAEM"/>
    <property type="match status" value="1"/>
</dbReference>
<dbReference type="PROSITE" id="PS00290">
    <property type="entry name" value="IG_MHC"/>
    <property type="match status" value="1"/>
</dbReference>
<evidence type="ECO:0000313" key="4">
    <source>
        <dbReference type="Ensembl" id="ENSKMAP00000013786.1"/>
    </source>
</evidence>
<dbReference type="InterPro" id="IPR003597">
    <property type="entry name" value="Ig_C1-set"/>
</dbReference>
<feature type="domain" description="Ig-like" evidence="3">
    <location>
        <begin position="94"/>
        <end position="175"/>
    </location>
</feature>
<proteinExistence type="predicted"/>
<keyword evidence="2" id="KW-0812">Transmembrane</keyword>
<dbReference type="InterPro" id="IPR007110">
    <property type="entry name" value="Ig-like_dom"/>
</dbReference>
<reference evidence="4" key="1">
    <citation type="submission" date="2025-08" db="UniProtKB">
        <authorList>
            <consortium name="Ensembl"/>
        </authorList>
    </citation>
    <scope>IDENTIFICATION</scope>
</reference>
<feature type="domain" description="Ig-like" evidence="3">
    <location>
        <begin position="8"/>
        <end position="89"/>
    </location>
</feature>
<dbReference type="GeneTree" id="ENSGT00940000163371"/>
<dbReference type="OMA" id="DENCAEA"/>
<dbReference type="Gene3D" id="2.60.40.10">
    <property type="entry name" value="Immunoglobulins"/>
    <property type="match status" value="3"/>
</dbReference>
<evidence type="ECO:0000256" key="2">
    <source>
        <dbReference type="SAM" id="Phobius"/>
    </source>
</evidence>
<evidence type="ECO:0000313" key="5">
    <source>
        <dbReference type="Proteomes" id="UP000264800"/>
    </source>
</evidence>
<dbReference type="FunFam" id="2.60.40.10:FF:002350">
    <property type="entry name" value="Immunoglobulin heavy variable 1-4"/>
    <property type="match status" value="1"/>
</dbReference>
<feature type="transmembrane region" description="Helical" evidence="2">
    <location>
        <begin position="330"/>
        <end position="349"/>
    </location>
</feature>
<organism evidence="4 5">
    <name type="scientific">Kryptolebias marmoratus</name>
    <name type="common">Mangrove killifish</name>
    <name type="synonym">Rivulus marmoratus</name>
    <dbReference type="NCBI Taxonomy" id="37003"/>
    <lineage>
        <taxon>Eukaryota</taxon>
        <taxon>Metazoa</taxon>
        <taxon>Chordata</taxon>
        <taxon>Craniata</taxon>
        <taxon>Vertebrata</taxon>
        <taxon>Euteleostomi</taxon>
        <taxon>Actinopterygii</taxon>
        <taxon>Neopterygii</taxon>
        <taxon>Teleostei</taxon>
        <taxon>Neoteleostei</taxon>
        <taxon>Acanthomorphata</taxon>
        <taxon>Ovalentaria</taxon>
        <taxon>Atherinomorphae</taxon>
        <taxon>Cyprinodontiformes</taxon>
        <taxon>Rivulidae</taxon>
        <taxon>Kryptolebias</taxon>
    </lineage>
</organism>
<dbReference type="Ensembl" id="ENSKMAT00000013994.1">
    <property type="protein sequence ID" value="ENSKMAP00000013786.1"/>
    <property type="gene ID" value="ENSKMAG00000010336.1"/>
</dbReference>
<dbReference type="PANTHER" id="PTHR23411">
    <property type="entry name" value="TAPASIN"/>
    <property type="match status" value="1"/>
</dbReference>
<evidence type="ECO:0000256" key="1">
    <source>
        <dbReference type="ARBA" id="ARBA00023319"/>
    </source>
</evidence>
<keyword evidence="5" id="KW-1185">Reference proteome</keyword>
<dbReference type="AlphaFoldDB" id="A0A3Q3ABY7"/>
<dbReference type="InterPro" id="IPR036179">
    <property type="entry name" value="Ig-like_dom_sf"/>
</dbReference>
<dbReference type="InterPro" id="IPR013783">
    <property type="entry name" value="Ig-like_fold"/>
</dbReference>
<dbReference type="Pfam" id="PF07654">
    <property type="entry name" value="C1-set"/>
    <property type="match status" value="2"/>
</dbReference>
<feature type="transmembrane region" description="Helical" evidence="2">
    <location>
        <begin position="293"/>
        <end position="310"/>
    </location>
</feature>
<dbReference type="InterPro" id="IPR003006">
    <property type="entry name" value="Ig/MHC_CS"/>
</dbReference>
<keyword evidence="1" id="KW-0393">Immunoglobulin domain</keyword>
<protein>
    <recommendedName>
        <fullName evidence="3">Ig-like domain-containing protein</fullName>
    </recommendedName>
</protein>
<dbReference type="STRING" id="37003.ENSKMAP00000013786"/>
<dbReference type="CDD" id="cd21819">
    <property type="entry name" value="IgC1_CH1_IgM"/>
    <property type="match status" value="1"/>
</dbReference>
<reference evidence="4" key="2">
    <citation type="submission" date="2025-09" db="UniProtKB">
        <authorList>
            <consortium name="Ensembl"/>
        </authorList>
    </citation>
    <scope>IDENTIFICATION</scope>
</reference>
<dbReference type="PROSITE" id="PS50835">
    <property type="entry name" value="IG_LIKE"/>
    <property type="match status" value="3"/>
</dbReference>
<dbReference type="SMART" id="SM00407">
    <property type="entry name" value="IGc1"/>
    <property type="match status" value="2"/>
</dbReference>
<keyword evidence="2" id="KW-0472">Membrane</keyword>
<evidence type="ECO:0000259" key="3">
    <source>
        <dbReference type="PROSITE" id="PS50835"/>
    </source>
</evidence>
<accession>A0A3Q3ABY7</accession>
<dbReference type="FunFam" id="2.60.40.10:FF:000463">
    <property type="entry name" value="Immunoglobulin heavy constant gamma 1"/>
    <property type="match status" value="1"/>
</dbReference>
<feature type="domain" description="Ig-like" evidence="3">
    <location>
        <begin position="185"/>
        <end position="280"/>
    </location>
</feature>
<dbReference type="Proteomes" id="UP000264800">
    <property type="component" value="Unplaced"/>
</dbReference>
<sequence>NRSSPKGPTLFPLLPCGSGGRDTVTLGCLATGFTPSPLTFSWKQGSTTLNDFITYPPIQKGSEYIGISQLEVKKQDWDAKKSFECFATHAVGEPHVLIVKPGKAYVKALNLQGEAHFSCFARDFSPNKYEFSWLKNNQRITERIDEVNTSPGGRNDTNGTMLYSADVSQTFNCSLVPAGGPLQRPSVFMMLPVEQTRKEEVTLTCYVKDFLPRDIHVSWLVDDESAESKYEFNTTNPIENNGFYSIYSQLTIPLEDWKQPDVVYSCVVYHESIADSNAVVRSIGYRTNENTNLVNLTNTLFCSMSLYILVETNWHSSMEAEGDNMATTALTFILLFFISLLFTIGSVTLKVNHMIKC</sequence>